<reference evidence="9" key="1">
    <citation type="submission" date="2020-12" db="EMBL/GenBank/DDBJ databases">
        <title>Metabolic potential, ecology and presence of endohyphal bacteria is reflected in genomic diversity of Mucoromycotina.</title>
        <authorList>
            <person name="Muszewska A."/>
            <person name="Okrasinska A."/>
            <person name="Steczkiewicz K."/>
            <person name="Drgas O."/>
            <person name="Orlowska M."/>
            <person name="Perlinska-Lenart U."/>
            <person name="Aleksandrzak-Piekarczyk T."/>
            <person name="Szatraj K."/>
            <person name="Zielenkiewicz U."/>
            <person name="Pilsyk S."/>
            <person name="Malc E."/>
            <person name="Mieczkowski P."/>
            <person name="Kruszewska J.S."/>
            <person name="Biernat P."/>
            <person name="Pawlowska J."/>
        </authorList>
    </citation>
    <scope>NUCLEOTIDE SEQUENCE</scope>
    <source>
        <strain evidence="9">WA0000017839</strain>
    </source>
</reference>
<keyword evidence="6 8" id="KW-0503">Monooxygenase</keyword>
<evidence type="ECO:0000313" key="9">
    <source>
        <dbReference type="EMBL" id="KAG2210447.1"/>
    </source>
</evidence>
<dbReference type="PANTHER" id="PTHR24291:SF50">
    <property type="entry name" value="BIFUNCTIONAL ALBAFLAVENONE MONOOXYGENASE_TERPENE SYNTHASE"/>
    <property type="match status" value="1"/>
</dbReference>
<dbReference type="EMBL" id="JAEPRD010000011">
    <property type="protein sequence ID" value="KAG2210447.1"/>
    <property type="molecule type" value="Genomic_DNA"/>
</dbReference>
<dbReference type="InterPro" id="IPR001128">
    <property type="entry name" value="Cyt_P450"/>
</dbReference>
<dbReference type="GO" id="GO:0020037">
    <property type="term" value="F:heme binding"/>
    <property type="evidence" value="ECO:0007669"/>
    <property type="project" value="InterPro"/>
</dbReference>
<comment type="cofactor">
    <cofactor evidence="7">
        <name>heme</name>
        <dbReference type="ChEBI" id="CHEBI:30413"/>
    </cofactor>
</comment>
<dbReference type="Gene3D" id="1.10.630.10">
    <property type="entry name" value="Cytochrome P450"/>
    <property type="match status" value="1"/>
</dbReference>
<keyword evidence="10" id="KW-1185">Reference proteome</keyword>
<name>A0A8H7RHM3_9FUNG</name>
<dbReference type="OrthoDB" id="1470350at2759"/>
<dbReference type="GO" id="GO:0016705">
    <property type="term" value="F:oxidoreductase activity, acting on paired donors, with incorporation or reduction of molecular oxygen"/>
    <property type="evidence" value="ECO:0007669"/>
    <property type="project" value="InterPro"/>
</dbReference>
<dbReference type="PANTHER" id="PTHR24291">
    <property type="entry name" value="CYTOCHROME P450 FAMILY 4"/>
    <property type="match status" value="1"/>
</dbReference>
<accession>A0A8H7RHM3</accession>
<dbReference type="SUPFAM" id="SSF48264">
    <property type="entry name" value="Cytochrome P450"/>
    <property type="match status" value="1"/>
</dbReference>
<evidence type="ECO:0000256" key="4">
    <source>
        <dbReference type="ARBA" id="ARBA00023002"/>
    </source>
</evidence>
<evidence type="ECO:0000256" key="7">
    <source>
        <dbReference type="PIRSR" id="PIRSR602401-1"/>
    </source>
</evidence>
<protein>
    <recommendedName>
        <fullName evidence="11">Cytochrome P450</fullName>
    </recommendedName>
</protein>
<keyword evidence="5 7" id="KW-0408">Iron</keyword>
<dbReference type="GO" id="GO:0005506">
    <property type="term" value="F:iron ion binding"/>
    <property type="evidence" value="ECO:0007669"/>
    <property type="project" value="InterPro"/>
</dbReference>
<evidence type="ECO:0000256" key="3">
    <source>
        <dbReference type="ARBA" id="ARBA00022723"/>
    </source>
</evidence>
<evidence type="ECO:0000256" key="6">
    <source>
        <dbReference type="ARBA" id="ARBA00023033"/>
    </source>
</evidence>
<sequence length="524" mass="59999">MIDSVLKNYPTAFEKLFPMLKKTSKLSYIGFAVLLLAVHQAHSFLVVPKHLRHFPKVSFFSMIKSYYYKESVADRQKRLIAPLIKDNNGFYINRIPFTWTIYVTDPVAARTLLLKTENFPKSHAFFDKLETNSLPIQFLGKDNVAVSNGDTWKSQRKIMNPAFHRSMPVKTFGGVMPDLFAAIDEESDNVSIALKMRHFTLDALGLAAFGFNFQALKGDPQGWTKTYNTFILSLFDPWLSIFVKADFLIRMISPGRRRIMEASTKFNSMLDDLTNKKRQEILDGKRNGIPEKEKDLLTLMIEADIREGGEASTEQLRHNIALFFLAGHDTTAHTLSFCLYNLAANKHVQRKAREEVLRILGDEPVDIIPTEEELKQMDYINLVIKENLRHSGPVDRLFSRRTGEDMELAGTVIPKGAEISIDVASIHLSPKNWQNPDHFIPERFEEGGEHEGHTGLTWVPFSNGSRQCLGMNFSLTEQRVVLAMILRKYEIELPKDSIHKEKIVFDMAFNFAPESLCLKFTKRY</sequence>
<dbReference type="AlphaFoldDB" id="A0A8H7RHM3"/>
<keyword evidence="4 8" id="KW-0560">Oxidoreductase</keyword>
<proteinExistence type="inferred from homology"/>
<feature type="binding site" description="axial binding residue" evidence="7">
    <location>
        <position position="468"/>
    </location>
    <ligand>
        <name>heme</name>
        <dbReference type="ChEBI" id="CHEBI:30413"/>
    </ligand>
    <ligandPart>
        <name>Fe</name>
        <dbReference type="ChEBI" id="CHEBI:18248"/>
    </ligandPart>
</feature>
<dbReference type="InterPro" id="IPR017972">
    <property type="entry name" value="Cyt_P450_CS"/>
</dbReference>
<dbReference type="InterPro" id="IPR002401">
    <property type="entry name" value="Cyt_P450_E_grp-I"/>
</dbReference>
<dbReference type="PROSITE" id="PS00086">
    <property type="entry name" value="CYTOCHROME_P450"/>
    <property type="match status" value="1"/>
</dbReference>
<dbReference type="GO" id="GO:0004497">
    <property type="term" value="F:monooxygenase activity"/>
    <property type="evidence" value="ECO:0007669"/>
    <property type="project" value="UniProtKB-KW"/>
</dbReference>
<gene>
    <name evidence="9" type="ORF">INT47_002389</name>
</gene>
<comment type="similarity">
    <text evidence="1 8">Belongs to the cytochrome P450 family.</text>
</comment>
<dbReference type="PRINTS" id="PR00463">
    <property type="entry name" value="EP450I"/>
</dbReference>
<dbReference type="Pfam" id="PF00067">
    <property type="entry name" value="p450"/>
    <property type="match status" value="1"/>
</dbReference>
<evidence type="ECO:0000313" key="10">
    <source>
        <dbReference type="Proteomes" id="UP000603453"/>
    </source>
</evidence>
<organism evidence="9 10">
    <name type="scientific">Mucor saturninus</name>
    <dbReference type="NCBI Taxonomy" id="64648"/>
    <lineage>
        <taxon>Eukaryota</taxon>
        <taxon>Fungi</taxon>
        <taxon>Fungi incertae sedis</taxon>
        <taxon>Mucoromycota</taxon>
        <taxon>Mucoromycotina</taxon>
        <taxon>Mucoromycetes</taxon>
        <taxon>Mucorales</taxon>
        <taxon>Mucorineae</taxon>
        <taxon>Mucoraceae</taxon>
        <taxon>Mucor</taxon>
    </lineage>
</organism>
<evidence type="ECO:0000256" key="5">
    <source>
        <dbReference type="ARBA" id="ARBA00023004"/>
    </source>
</evidence>
<keyword evidence="3 7" id="KW-0479">Metal-binding</keyword>
<comment type="caution">
    <text evidence="9">The sequence shown here is derived from an EMBL/GenBank/DDBJ whole genome shotgun (WGS) entry which is preliminary data.</text>
</comment>
<evidence type="ECO:0000256" key="1">
    <source>
        <dbReference type="ARBA" id="ARBA00010617"/>
    </source>
</evidence>
<dbReference type="PRINTS" id="PR00385">
    <property type="entry name" value="P450"/>
</dbReference>
<evidence type="ECO:0000256" key="8">
    <source>
        <dbReference type="RuleBase" id="RU000461"/>
    </source>
</evidence>
<keyword evidence="2 7" id="KW-0349">Heme</keyword>
<evidence type="ECO:0000256" key="2">
    <source>
        <dbReference type="ARBA" id="ARBA00022617"/>
    </source>
</evidence>
<dbReference type="InterPro" id="IPR036396">
    <property type="entry name" value="Cyt_P450_sf"/>
</dbReference>
<dbReference type="InterPro" id="IPR050196">
    <property type="entry name" value="Cytochrome_P450_Monoox"/>
</dbReference>
<evidence type="ECO:0008006" key="11">
    <source>
        <dbReference type="Google" id="ProtNLM"/>
    </source>
</evidence>
<dbReference type="Proteomes" id="UP000603453">
    <property type="component" value="Unassembled WGS sequence"/>
</dbReference>